<accession>A0A7D3X907</accession>
<keyword evidence="2" id="KW-0731">Sigma factor</keyword>
<dbReference type="GO" id="GO:0006352">
    <property type="term" value="P:DNA-templated transcription initiation"/>
    <property type="evidence" value="ECO:0007669"/>
    <property type="project" value="InterPro"/>
</dbReference>
<evidence type="ECO:0000256" key="2">
    <source>
        <dbReference type="ARBA" id="ARBA00023082"/>
    </source>
</evidence>
<keyword evidence="3" id="KW-0804">Transcription</keyword>
<dbReference type="RefSeq" id="WP_173212803.1">
    <property type="nucleotide sequence ID" value="NZ_CP053921.1"/>
</dbReference>
<dbReference type="InterPro" id="IPR013325">
    <property type="entry name" value="RNA_pol_sigma_r2"/>
</dbReference>
<dbReference type="SUPFAM" id="SSF88946">
    <property type="entry name" value="Sigma2 domain of RNA polymerase sigma factors"/>
    <property type="match status" value="1"/>
</dbReference>
<reference evidence="5 6" key="1">
    <citation type="submission" date="2020-05" db="EMBL/GenBank/DDBJ databases">
        <title>Erythrobacter mangrovi sp. nov., isolated from rhizosphere soil of mangrove plant (Kandelia candel).</title>
        <authorList>
            <person name="Ye Y.H."/>
        </authorList>
    </citation>
    <scope>NUCLEOTIDE SEQUENCE [LARGE SCALE GENOMIC DNA]</scope>
    <source>
        <strain evidence="5 6">EB310</strain>
    </source>
</reference>
<dbReference type="Gene3D" id="1.10.1740.10">
    <property type="match status" value="1"/>
</dbReference>
<dbReference type="GO" id="GO:0016987">
    <property type="term" value="F:sigma factor activity"/>
    <property type="evidence" value="ECO:0007669"/>
    <property type="project" value="UniProtKB-KW"/>
</dbReference>
<dbReference type="PANTHER" id="PTHR43133:SF61">
    <property type="entry name" value="ECF RNA POLYMERASE SIGMA FACTOR SIGC"/>
    <property type="match status" value="1"/>
</dbReference>
<dbReference type="AlphaFoldDB" id="A0A7D3X907"/>
<keyword evidence="6" id="KW-1185">Reference proteome</keyword>
<evidence type="ECO:0000313" key="5">
    <source>
        <dbReference type="EMBL" id="QKG70615.1"/>
    </source>
</evidence>
<evidence type="ECO:0000313" key="6">
    <source>
        <dbReference type="Proteomes" id="UP000504693"/>
    </source>
</evidence>
<dbReference type="Proteomes" id="UP000504693">
    <property type="component" value="Chromosome"/>
</dbReference>
<dbReference type="PANTHER" id="PTHR43133">
    <property type="entry name" value="RNA POLYMERASE ECF-TYPE SIGMA FACTO"/>
    <property type="match status" value="1"/>
</dbReference>
<evidence type="ECO:0000256" key="1">
    <source>
        <dbReference type="ARBA" id="ARBA00023015"/>
    </source>
</evidence>
<dbReference type="InterPro" id="IPR039425">
    <property type="entry name" value="RNA_pol_sigma-70-like"/>
</dbReference>
<dbReference type="KEGG" id="emv:HQR01_04095"/>
<gene>
    <name evidence="5" type="ORF">HQR01_04095</name>
</gene>
<evidence type="ECO:0000259" key="4">
    <source>
        <dbReference type="Pfam" id="PF04542"/>
    </source>
</evidence>
<dbReference type="EMBL" id="CP053921">
    <property type="protein sequence ID" value="QKG70615.1"/>
    <property type="molecule type" value="Genomic_DNA"/>
</dbReference>
<feature type="domain" description="RNA polymerase sigma-70 region 2" evidence="4">
    <location>
        <begin position="23"/>
        <end position="89"/>
    </location>
</feature>
<dbReference type="Pfam" id="PF04542">
    <property type="entry name" value="Sigma70_r2"/>
    <property type="match status" value="1"/>
</dbReference>
<name>A0A7D3X907_9SPHN</name>
<protein>
    <submittedName>
        <fullName evidence="5">RNA polymerase sigma factor</fullName>
    </submittedName>
</protein>
<evidence type="ECO:0000256" key="3">
    <source>
        <dbReference type="ARBA" id="ARBA00023163"/>
    </source>
</evidence>
<sequence>MIIIREDQVVAAREGNRAALDALVRAAQRPIYNLALRMLADPGAAEDATQEILIRIVTNLGALRDPAAAGGWALRITCRHLVELRKQSRTEAMRLSFEGFAEDLDQGPAPLAEAGLTKVEEAIALEQVKIGCTLALLTCLSRNLRIAYILGEIFELTDVEAARALEIAQPAYRQRLKRARAAVLDFTRAKCGIVSRSASCHCSRRVVPALKTGRIGLDGAIDRNDTAQPFDLQRLQDGVQRLESGRAAAALMRSNPGFETEVASLVLTLLDTDARTRLDQTLTCRPT</sequence>
<organism evidence="5 6">
    <name type="scientific">Erythrobacter mangrovi</name>
    <dbReference type="NCBI Taxonomy" id="2739433"/>
    <lineage>
        <taxon>Bacteria</taxon>
        <taxon>Pseudomonadati</taxon>
        <taxon>Pseudomonadota</taxon>
        <taxon>Alphaproteobacteria</taxon>
        <taxon>Sphingomonadales</taxon>
        <taxon>Erythrobacteraceae</taxon>
        <taxon>Erythrobacter/Porphyrobacter group</taxon>
        <taxon>Erythrobacter</taxon>
    </lineage>
</organism>
<dbReference type="InterPro" id="IPR007627">
    <property type="entry name" value="RNA_pol_sigma70_r2"/>
</dbReference>
<proteinExistence type="predicted"/>
<keyword evidence="1" id="KW-0805">Transcription regulation</keyword>